<evidence type="ECO:0000313" key="3">
    <source>
        <dbReference type="Proteomes" id="UP001202180"/>
    </source>
</evidence>
<evidence type="ECO:0000256" key="1">
    <source>
        <dbReference type="SAM" id="MobiDB-lite"/>
    </source>
</evidence>
<name>A0ABT0HFI0_9BACT</name>
<dbReference type="Proteomes" id="UP001202180">
    <property type="component" value="Unassembled WGS sequence"/>
</dbReference>
<dbReference type="RefSeq" id="WP_248475748.1">
    <property type="nucleotide sequence ID" value="NZ_JALPRF010000001.1"/>
</dbReference>
<sequence length="134" mass="14125">MSKKMTSPQKNPPTDGAVTVAVNGTPPSLPISESSKSALDVMTAPSLTPPTSASQNDAIGAAVWNTDKRVNGLYTTFNARNSWMSINGTGWVKLTTNTDAACEAMTILASAARAKNSRIDYAIDAGVTTEIYVW</sequence>
<dbReference type="EMBL" id="JALPRF010000001">
    <property type="protein sequence ID" value="MCK8490909.1"/>
    <property type="molecule type" value="Genomic_DNA"/>
</dbReference>
<gene>
    <name evidence="2" type="ORF">M0L20_03535</name>
</gene>
<feature type="region of interest" description="Disordered" evidence="1">
    <location>
        <begin position="1"/>
        <end position="55"/>
    </location>
</feature>
<organism evidence="2 3">
    <name type="scientific">Spirosoma liriopis</name>
    <dbReference type="NCBI Taxonomy" id="2937440"/>
    <lineage>
        <taxon>Bacteria</taxon>
        <taxon>Pseudomonadati</taxon>
        <taxon>Bacteroidota</taxon>
        <taxon>Cytophagia</taxon>
        <taxon>Cytophagales</taxon>
        <taxon>Cytophagaceae</taxon>
        <taxon>Spirosoma</taxon>
    </lineage>
</organism>
<reference evidence="2 3" key="1">
    <citation type="submission" date="2022-04" db="EMBL/GenBank/DDBJ databases">
        <title>Spirosoma sp. strain RP8 genome sequencing and assembly.</title>
        <authorList>
            <person name="Jung Y."/>
        </authorList>
    </citation>
    <scope>NUCLEOTIDE SEQUENCE [LARGE SCALE GENOMIC DNA]</scope>
    <source>
        <strain evidence="2 3">RP8</strain>
    </source>
</reference>
<comment type="caution">
    <text evidence="2">The sequence shown here is derived from an EMBL/GenBank/DDBJ whole genome shotgun (WGS) entry which is preliminary data.</text>
</comment>
<keyword evidence="3" id="KW-1185">Reference proteome</keyword>
<feature type="compositionally biased region" description="Polar residues" evidence="1">
    <location>
        <begin position="45"/>
        <end position="55"/>
    </location>
</feature>
<proteinExistence type="predicted"/>
<evidence type="ECO:0000313" key="2">
    <source>
        <dbReference type="EMBL" id="MCK8490909.1"/>
    </source>
</evidence>
<protein>
    <submittedName>
        <fullName evidence="2">Uncharacterized protein</fullName>
    </submittedName>
</protein>
<accession>A0ABT0HFI0</accession>